<keyword evidence="5 12" id="KW-0812">Transmembrane</keyword>
<evidence type="ECO:0000256" key="7">
    <source>
        <dbReference type="ARBA" id="ARBA00022949"/>
    </source>
</evidence>
<evidence type="ECO:0000256" key="9">
    <source>
        <dbReference type="ARBA" id="ARBA00023065"/>
    </source>
</evidence>
<dbReference type="WBParaSite" id="MBELARI_LOCUS11959">
    <property type="protein sequence ID" value="MBELARI_LOCUS11959"/>
    <property type="gene ID" value="MBELARI_LOCUS11959"/>
</dbReference>
<keyword evidence="13" id="KW-1185">Reference proteome</keyword>
<dbReference type="AlphaFoldDB" id="A0AAF3EDA2"/>
<dbReference type="GO" id="GO:0005886">
    <property type="term" value="C:plasma membrane"/>
    <property type="evidence" value="ECO:0007669"/>
    <property type="project" value="UniProtKB-SubCell"/>
</dbReference>
<keyword evidence="6" id="KW-0303">Gap junction</keyword>
<keyword evidence="3 12" id="KW-0813">Transport</keyword>
<dbReference type="GO" id="GO:0005243">
    <property type="term" value="F:gap junction channel activity"/>
    <property type="evidence" value="ECO:0007669"/>
    <property type="project" value="TreeGrafter"/>
</dbReference>
<keyword evidence="9 12" id="KW-0406">Ion transport</keyword>
<keyword evidence="11 12" id="KW-0407">Ion channel</keyword>
<accession>A0AAF3EDA2</accession>
<evidence type="ECO:0000256" key="3">
    <source>
        <dbReference type="ARBA" id="ARBA00022448"/>
    </source>
</evidence>
<feature type="transmembrane region" description="Helical" evidence="12">
    <location>
        <begin position="177"/>
        <end position="198"/>
    </location>
</feature>
<dbReference type="PROSITE" id="PS51013">
    <property type="entry name" value="PANNEXIN"/>
    <property type="match status" value="1"/>
</dbReference>
<evidence type="ECO:0000256" key="1">
    <source>
        <dbReference type="ARBA" id="ARBA00004610"/>
    </source>
</evidence>
<dbReference type="GO" id="GO:0005921">
    <property type="term" value="C:gap junction"/>
    <property type="evidence" value="ECO:0007669"/>
    <property type="project" value="UniProtKB-SubCell"/>
</dbReference>
<keyword evidence="8 12" id="KW-1133">Transmembrane helix</keyword>
<evidence type="ECO:0000256" key="5">
    <source>
        <dbReference type="ARBA" id="ARBA00022692"/>
    </source>
</evidence>
<evidence type="ECO:0000256" key="6">
    <source>
        <dbReference type="ARBA" id="ARBA00022868"/>
    </source>
</evidence>
<organism evidence="13 14">
    <name type="scientific">Mesorhabditis belari</name>
    <dbReference type="NCBI Taxonomy" id="2138241"/>
    <lineage>
        <taxon>Eukaryota</taxon>
        <taxon>Metazoa</taxon>
        <taxon>Ecdysozoa</taxon>
        <taxon>Nematoda</taxon>
        <taxon>Chromadorea</taxon>
        <taxon>Rhabditida</taxon>
        <taxon>Rhabditina</taxon>
        <taxon>Rhabditomorpha</taxon>
        <taxon>Rhabditoidea</taxon>
        <taxon>Rhabditidae</taxon>
        <taxon>Mesorhabditinae</taxon>
        <taxon>Mesorhabditis</taxon>
    </lineage>
</organism>
<keyword evidence="7" id="KW-0965">Cell junction</keyword>
<evidence type="ECO:0000256" key="8">
    <source>
        <dbReference type="ARBA" id="ARBA00022989"/>
    </source>
</evidence>
<sequence>MASISDLGSEILKIGGLDKNYDIDSVDRMKYVYTNWVLIGTAVFIFAQNYGKDSVNCWANNEIKGAWEQYIETYCLIENTYFVPMNESNIPVRERRGDRRMVYYQWVPFILVGMGLFLYIPRWFWRNSQKRLKIDLPSITMNLRKMAAKIEKIDDGLPLIVMKFQEHFGNRLSMSLLLAKFFSICVILAELVILNIVLGPEYTFWGFGVLRDLLRGREWHTSGHFPRVTFCDVQVREMGNVVHNWTLQCVLKVNMFNEKVFLFLWWWLIVLLFVSIINLFSWIYRAVLRHNNTAFVKQLLDFSGYSESHTTVDYFVDDVLKRDGCMVLRLIADNATSFEAVEYVKPLWINYAKSQELQRRMTLEQQQPGPHQHEE</sequence>
<dbReference type="PANTHER" id="PTHR11893:SF27">
    <property type="entry name" value="INNEXIN-17"/>
    <property type="match status" value="1"/>
</dbReference>
<evidence type="ECO:0000256" key="2">
    <source>
        <dbReference type="ARBA" id="ARBA00004651"/>
    </source>
</evidence>
<comment type="subcellular location">
    <subcellularLocation>
        <location evidence="1">Cell junction</location>
        <location evidence="1">Gap junction</location>
    </subcellularLocation>
    <subcellularLocation>
        <location evidence="2 12">Cell membrane</location>
        <topology evidence="2 12">Multi-pass membrane protein</topology>
    </subcellularLocation>
</comment>
<dbReference type="GO" id="GO:0034220">
    <property type="term" value="P:monoatomic ion transmembrane transport"/>
    <property type="evidence" value="ECO:0007669"/>
    <property type="project" value="UniProtKB-KW"/>
</dbReference>
<name>A0AAF3EDA2_9BILA</name>
<reference evidence="14" key="1">
    <citation type="submission" date="2024-02" db="UniProtKB">
        <authorList>
            <consortium name="WormBaseParasite"/>
        </authorList>
    </citation>
    <scope>IDENTIFICATION</scope>
</reference>
<keyword evidence="10 12" id="KW-0472">Membrane</keyword>
<protein>
    <recommendedName>
        <fullName evidence="12">Innexin</fullName>
    </recommendedName>
</protein>
<dbReference type="PANTHER" id="PTHR11893">
    <property type="entry name" value="INNEXIN"/>
    <property type="match status" value="1"/>
</dbReference>
<dbReference type="InterPro" id="IPR000990">
    <property type="entry name" value="Innexin"/>
</dbReference>
<dbReference type="Proteomes" id="UP000887575">
    <property type="component" value="Unassembled WGS sequence"/>
</dbReference>
<dbReference type="Pfam" id="PF00876">
    <property type="entry name" value="Innexin"/>
    <property type="match status" value="1"/>
</dbReference>
<feature type="transmembrane region" description="Helical" evidence="12">
    <location>
        <begin position="264"/>
        <end position="284"/>
    </location>
</feature>
<keyword evidence="4" id="KW-1003">Cell membrane</keyword>
<evidence type="ECO:0000256" key="11">
    <source>
        <dbReference type="ARBA" id="ARBA00023303"/>
    </source>
</evidence>
<gene>
    <name evidence="12" type="primary">inx</name>
</gene>
<evidence type="ECO:0000256" key="10">
    <source>
        <dbReference type="ARBA" id="ARBA00023136"/>
    </source>
</evidence>
<evidence type="ECO:0000256" key="12">
    <source>
        <dbReference type="RuleBase" id="RU010713"/>
    </source>
</evidence>
<feature type="transmembrane region" description="Helical" evidence="12">
    <location>
        <begin position="103"/>
        <end position="125"/>
    </location>
</feature>
<feature type="transmembrane region" description="Helical" evidence="12">
    <location>
        <begin position="31"/>
        <end position="51"/>
    </location>
</feature>
<evidence type="ECO:0000313" key="14">
    <source>
        <dbReference type="WBParaSite" id="MBELARI_LOCUS11959"/>
    </source>
</evidence>
<proteinExistence type="inferred from homology"/>
<comment type="function">
    <text evidence="12">Structural component of the gap junctions.</text>
</comment>
<evidence type="ECO:0000313" key="13">
    <source>
        <dbReference type="Proteomes" id="UP000887575"/>
    </source>
</evidence>
<dbReference type="PRINTS" id="PR01262">
    <property type="entry name" value="INNEXIN"/>
</dbReference>
<comment type="similarity">
    <text evidence="12">Belongs to the pannexin family.</text>
</comment>
<evidence type="ECO:0000256" key="4">
    <source>
        <dbReference type="ARBA" id="ARBA00022475"/>
    </source>
</evidence>